<feature type="region of interest" description="Disordered" evidence="1">
    <location>
        <begin position="1"/>
        <end position="38"/>
    </location>
</feature>
<sequence length="65" mass="6854">MSSSSSKNQSPNGCGQSSLLDNHRVIPHPHGNSGAGQQYSKFRFDSTLFYRLLLGAGSDSGVAAQ</sequence>
<name>A0ABQ8J480_DERPT</name>
<dbReference type="EMBL" id="NJHN03000077">
    <property type="protein sequence ID" value="KAH9417339.1"/>
    <property type="molecule type" value="Genomic_DNA"/>
</dbReference>
<evidence type="ECO:0000256" key="1">
    <source>
        <dbReference type="SAM" id="MobiDB-lite"/>
    </source>
</evidence>
<proteinExistence type="predicted"/>
<dbReference type="Proteomes" id="UP000887458">
    <property type="component" value="Unassembled WGS sequence"/>
</dbReference>
<reference evidence="2 3" key="2">
    <citation type="journal article" date="2022" name="Mol. Biol. Evol.">
        <title>Comparative Genomics Reveals Insights into the Divergent Evolution of Astigmatic Mites and Household Pest Adaptations.</title>
        <authorList>
            <person name="Xiong Q."/>
            <person name="Wan A.T."/>
            <person name="Liu X."/>
            <person name="Fung C.S."/>
            <person name="Xiao X."/>
            <person name="Malainual N."/>
            <person name="Hou J."/>
            <person name="Wang L."/>
            <person name="Wang M."/>
            <person name="Yang K.Y."/>
            <person name="Cui Y."/>
            <person name="Leung E.L."/>
            <person name="Nong W."/>
            <person name="Shin S.K."/>
            <person name="Au S.W."/>
            <person name="Jeong K.Y."/>
            <person name="Chew F.T."/>
            <person name="Hui J.H."/>
            <person name="Leung T.F."/>
            <person name="Tungtrongchitr A."/>
            <person name="Zhong N."/>
            <person name="Liu Z."/>
            <person name="Tsui S.K."/>
        </authorList>
    </citation>
    <scope>NUCLEOTIDE SEQUENCE [LARGE SCALE GENOMIC DNA]</scope>
    <source>
        <strain evidence="2">Derp</strain>
    </source>
</reference>
<keyword evidence="3" id="KW-1185">Reference proteome</keyword>
<protein>
    <submittedName>
        <fullName evidence="2">Uncharacterized protein</fullName>
    </submittedName>
</protein>
<evidence type="ECO:0000313" key="2">
    <source>
        <dbReference type="EMBL" id="KAH9417339.1"/>
    </source>
</evidence>
<accession>A0ABQ8J480</accession>
<gene>
    <name evidence="2" type="ORF">DERP_007336</name>
</gene>
<organism evidence="2 3">
    <name type="scientific">Dermatophagoides pteronyssinus</name>
    <name type="common">European house dust mite</name>
    <dbReference type="NCBI Taxonomy" id="6956"/>
    <lineage>
        <taxon>Eukaryota</taxon>
        <taxon>Metazoa</taxon>
        <taxon>Ecdysozoa</taxon>
        <taxon>Arthropoda</taxon>
        <taxon>Chelicerata</taxon>
        <taxon>Arachnida</taxon>
        <taxon>Acari</taxon>
        <taxon>Acariformes</taxon>
        <taxon>Sarcoptiformes</taxon>
        <taxon>Astigmata</taxon>
        <taxon>Psoroptidia</taxon>
        <taxon>Analgoidea</taxon>
        <taxon>Pyroglyphidae</taxon>
        <taxon>Dermatophagoidinae</taxon>
        <taxon>Dermatophagoides</taxon>
    </lineage>
</organism>
<reference evidence="2 3" key="1">
    <citation type="journal article" date="2018" name="J. Allergy Clin. Immunol.">
        <title>High-quality assembly of Dermatophagoides pteronyssinus genome and transcriptome reveals a wide range of novel allergens.</title>
        <authorList>
            <person name="Liu X.Y."/>
            <person name="Yang K.Y."/>
            <person name="Wang M.Q."/>
            <person name="Kwok J.S."/>
            <person name="Zeng X."/>
            <person name="Yang Z."/>
            <person name="Xiao X.J."/>
            <person name="Lau C.P."/>
            <person name="Li Y."/>
            <person name="Huang Z.M."/>
            <person name="Ba J.G."/>
            <person name="Yim A.K."/>
            <person name="Ouyang C.Y."/>
            <person name="Ngai S.M."/>
            <person name="Chan T.F."/>
            <person name="Leung E.L."/>
            <person name="Liu L."/>
            <person name="Liu Z.G."/>
            <person name="Tsui S.K."/>
        </authorList>
    </citation>
    <scope>NUCLEOTIDE SEQUENCE [LARGE SCALE GENOMIC DNA]</scope>
    <source>
        <strain evidence="2">Derp</strain>
    </source>
</reference>
<comment type="caution">
    <text evidence="2">The sequence shown here is derived from an EMBL/GenBank/DDBJ whole genome shotgun (WGS) entry which is preliminary data.</text>
</comment>
<evidence type="ECO:0000313" key="3">
    <source>
        <dbReference type="Proteomes" id="UP000887458"/>
    </source>
</evidence>
<feature type="compositionally biased region" description="Polar residues" evidence="1">
    <location>
        <begin position="7"/>
        <end position="20"/>
    </location>
</feature>